<dbReference type="HOGENOM" id="CLU_040452_2_0_9"/>
<evidence type="ECO:0000313" key="4">
    <source>
        <dbReference type="Proteomes" id="UP000010797"/>
    </source>
</evidence>
<dbReference type="SUPFAM" id="SSF89733">
    <property type="entry name" value="L-sulfolactate dehydrogenase-like"/>
    <property type="match status" value="1"/>
</dbReference>
<dbReference type="InterPro" id="IPR003767">
    <property type="entry name" value="Malate/L-lactate_DH-like"/>
</dbReference>
<evidence type="ECO:0000256" key="2">
    <source>
        <dbReference type="ARBA" id="ARBA00023002"/>
    </source>
</evidence>
<evidence type="ECO:0000313" key="3">
    <source>
        <dbReference type="EMBL" id="AGA70516.1"/>
    </source>
</evidence>
<dbReference type="RefSeq" id="WP_015263477.1">
    <property type="nucleotide sequence ID" value="NC_019903.1"/>
</dbReference>
<sequence>MSQVFACQVIDDFCKRLLEASGVPVADAEIVSSIMVDTSLEGVDTHGISRLPVYLKCLLNGRINPKPNIGKNINAAVASVDGDNGLGQLVAYRAMNIAIDLAKMYGIGFVTAKNSNHFGAASTYCKMATEHQMIGQAYTNSPSAIPPWGGRTAYFGTNPISYGFPNSDHPIVIDMSSSIVARGNIILAAKENKPIPEGWAIDKYGNPTTNARDALDGAVLPVGGAKGYALALAGEVMSGIISGSAYGTHVGWIYDERSDSVNIGHSFMAMDISKLLPVEEYTQRLGNMICEIKEIPRADGIHEIRIPGERRQVTAEKRKNEGIPITDGLLQELNALAENLGIPTLNEPLGCQSY</sequence>
<dbReference type="EMBL" id="CP003344">
    <property type="protein sequence ID" value="AGA70516.1"/>
    <property type="molecule type" value="Genomic_DNA"/>
</dbReference>
<dbReference type="Gene3D" id="3.30.1370.60">
    <property type="entry name" value="Hypothetical oxidoreductase yiak, domain 2"/>
    <property type="match status" value="1"/>
</dbReference>
<name>L0FD08_DESDL</name>
<dbReference type="Gene3D" id="1.10.1530.10">
    <property type="match status" value="1"/>
</dbReference>
<accession>L0FD08</accession>
<dbReference type="GO" id="GO:0016491">
    <property type="term" value="F:oxidoreductase activity"/>
    <property type="evidence" value="ECO:0007669"/>
    <property type="project" value="UniProtKB-KW"/>
</dbReference>
<dbReference type="Pfam" id="PF02615">
    <property type="entry name" value="Ldh_2"/>
    <property type="match status" value="1"/>
</dbReference>
<dbReference type="InterPro" id="IPR043144">
    <property type="entry name" value="Mal/L-sulf/L-lact_DH-like_ah"/>
</dbReference>
<keyword evidence="4" id="KW-1185">Reference proteome</keyword>
<comment type="similarity">
    <text evidence="1">Belongs to the LDH2/MDH2 oxidoreductase family.</text>
</comment>
<dbReference type="PANTHER" id="PTHR11091:SF0">
    <property type="entry name" value="MALATE DEHYDROGENASE"/>
    <property type="match status" value="1"/>
</dbReference>
<evidence type="ECO:0000256" key="1">
    <source>
        <dbReference type="ARBA" id="ARBA00006056"/>
    </source>
</evidence>
<reference evidence="4" key="1">
    <citation type="submission" date="2012-02" db="EMBL/GenBank/DDBJ databases">
        <title>Complete sequence of Desulfitobacterium dichloroeliminans LMG P-21439.</title>
        <authorList>
            <person name="Lucas S."/>
            <person name="Han J."/>
            <person name="Lapidus A."/>
            <person name="Cheng J.-F."/>
            <person name="Goodwin L."/>
            <person name="Pitluck S."/>
            <person name="Peters L."/>
            <person name="Ovchinnikova G."/>
            <person name="Teshima H."/>
            <person name="Detter J.C."/>
            <person name="Han C."/>
            <person name="Tapia R."/>
            <person name="Land M."/>
            <person name="Hauser L."/>
            <person name="Kyrpides N."/>
            <person name="Ivanova N."/>
            <person name="Pagani I."/>
            <person name="Kruse T."/>
            <person name="de Vos W.M."/>
            <person name="Boon N."/>
            <person name="Smidt H."/>
            <person name="Woyke T."/>
        </authorList>
    </citation>
    <scope>NUCLEOTIDE SEQUENCE [LARGE SCALE GENOMIC DNA]</scope>
    <source>
        <strain evidence="4">LMG P-21439 / DCA1</strain>
    </source>
</reference>
<keyword evidence="2" id="KW-0560">Oxidoreductase</keyword>
<proteinExistence type="inferred from homology"/>
<dbReference type="OrthoDB" id="9769447at2"/>
<dbReference type="eggNOG" id="COG2055">
    <property type="taxonomic scope" value="Bacteria"/>
</dbReference>
<dbReference type="InterPro" id="IPR043143">
    <property type="entry name" value="Mal/L-sulf/L-lact_DH-like_NADP"/>
</dbReference>
<protein>
    <submittedName>
        <fullName evidence="3">Malate/lactate dehydrogenase</fullName>
    </submittedName>
</protein>
<dbReference type="AlphaFoldDB" id="L0FD08"/>
<organism evidence="3 4">
    <name type="scientific">Desulfitobacterium dichloroeliminans (strain LMG P-21439 / DCA1)</name>
    <dbReference type="NCBI Taxonomy" id="871963"/>
    <lineage>
        <taxon>Bacteria</taxon>
        <taxon>Bacillati</taxon>
        <taxon>Bacillota</taxon>
        <taxon>Clostridia</taxon>
        <taxon>Eubacteriales</taxon>
        <taxon>Desulfitobacteriaceae</taxon>
        <taxon>Desulfitobacterium</taxon>
    </lineage>
</organism>
<dbReference type="STRING" id="871963.Desdi_3115"/>
<gene>
    <name evidence="3" type="ordered locus">Desdi_3115</name>
</gene>
<dbReference type="InterPro" id="IPR036111">
    <property type="entry name" value="Mal/L-sulfo/L-lacto_DH-like_sf"/>
</dbReference>
<dbReference type="Proteomes" id="UP000010797">
    <property type="component" value="Chromosome"/>
</dbReference>
<dbReference type="PANTHER" id="PTHR11091">
    <property type="entry name" value="OXIDOREDUCTASE-RELATED"/>
    <property type="match status" value="1"/>
</dbReference>
<dbReference type="KEGG" id="ddl:Desdi_3115"/>